<name>A0A2U1PQX5_ARTAN</name>
<evidence type="ECO:0000313" key="2">
    <source>
        <dbReference type="EMBL" id="PWA88166.1"/>
    </source>
</evidence>
<accession>A0A2U1PQX5</accession>
<gene>
    <name evidence="2" type="ORF">CTI12_AA123590</name>
</gene>
<proteinExistence type="predicted"/>
<dbReference type="Proteomes" id="UP000245207">
    <property type="component" value="Unassembled WGS sequence"/>
</dbReference>
<evidence type="ECO:0000313" key="3">
    <source>
        <dbReference type="Proteomes" id="UP000245207"/>
    </source>
</evidence>
<keyword evidence="3" id="KW-1185">Reference proteome</keyword>
<feature type="compositionally biased region" description="Basic and acidic residues" evidence="1">
    <location>
        <begin position="63"/>
        <end position="75"/>
    </location>
</feature>
<feature type="compositionally biased region" description="Basic and acidic residues" evidence="1">
    <location>
        <begin position="11"/>
        <end position="28"/>
    </location>
</feature>
<evidence type="ECO:0000256" key="1">
    <source>
        <dbReference type="SAM" id="MobiDB-lite"/>
    </source>
</evidence>
<comment type="caution">
    <text evidence="2">The sequence shown here is derived from an EMBL/GenBank/DDBJ whole genome shotgun (WGS) entry which is preliminary data.</text>
</comment>
<feature type="compositionally biased region" description="Basic and acidic residues" evidence="1">
    <location>
        <begin position="35"/>
        <end position="44"/>
    </location>
</feature>
<feature type="region of interest" description="Disordered" evidence="1">
    <location>
        <begin position="1"/>
        <end position="75"/>
    </location>
</feature>
<dbReference type="EMBL" id="PKPP01000840">
    <property type="protein sequence ID" value="PWA88166.1"/>
    <property type="molecule type" value="Genomic_DNA"/>
</dbReference>
<dbReference type="OrthoDB" id="851886at2759"/>
<evidence type="ECO:0008006" key="4">
    <source>
        <dbReference type="Google" id="ProtNLM"/>
    </source>
</evidence>
<sequence>MSDSNEVGEASGKKDDNSECNSKNHEDEGSTGLDAEVKKDDTHSDNSQASNQVYSSPTNVVTKENKGKTEQYDGNKNKMSLVEVTTTKEMHEAIEIVYRNGQKEELCRKKVLVKFDWSPSRCNTCCVFGHTTQSCGKNSTVKESDKTKGWLRIVIRMLMMALWKSGIGERGWGDGKRHDNQQHNQPDRYGKKVLPKPAAQFECQPKTDGTEYLIREI</sequence>
<organism evidence="2 3">
    <name type="scientific">Artemisia annua</name>
    <name type="common">Sweet wormwood</name>
    <dbReference type="NCBI Taxonomy" id="35608"/>
    <lineage>
        <taxon>Eukaryota</taxon>
        <taxon>Viridiplantae</taxon>
        <taxon>Streptophyta</taxon>
        <taxon>Embryophyta</taxon>
        <taxon>Tracheophyta</taxon>
        <taxon>Spermatophyta</taxon>
        <taxon>Magnoliopsida</taxon>
        <taxon>eudicotyledons</taxon>
        <taxon>Gunneridae</taxon>
        <taxon>Pentapetalae</taxon>
        <taxon>asterids</taxon>
        <taxon>campanulids</taxon>
        <taxon>Asterales</taxon>
        <taxon>Asteraceae</taxon>
        <taxon>Asteroideae</taxon>
        <taxon>Anthemideae</taxon>
        <taxon>Artemisiinae</taxon>
        <taxon>Artemisia</taxon>
    </lineage>
</organism>
<dbReference type="AlphaFoldDB" id="A0A2U1PQX5"/>
<protein>
    <recommendedName>
        <fullName evidence="4">Zinc knuckle CX2CX4HX4C</fullName>
    </recommendedName>
</protein>
<reference evidence="2 3" key="1">
    <citation type="journal article" date="2018" name="Mol. Plant">
        <title>The genome of Artemisia annua provides insight into the evolution of Asteraceae family and artemisinin biosynthesis.</title>
        <authorList>
            <person name="Shen Q."/>
            <person name="Zhang L."/>
            <person name="Liao Z."/>
            <person name="Wang S."/>
            <person name="Yan T."/>
            <person name="Shi P."/>
            <person name="Liu M."/>
            <person name="Fu X."/>
            <person name="Pan Q."/>
            <person name="Wang Y."/>
            <person name="Lv Z."/>
            <person name="Lu X."/>
            <person name="Zhang F."/>
            <person name="Jiang W."/>
            <person name="Ma Y."/>
            <person name="Chen M."/>
            <person name="Hao X."/>
            <person name="Li L."/>
            <person name="Tang Y."/>
            <person name="Lv G."/>
            <person name="Zhou Y."/>
            <person name="Sun X."/>
            <person name="Brodelius P.E."/>
            <person name="Rose J.K.C."/>
            <person name="Tang K."/>
        </authorList>
    </citation>
    <scope>NUCLEOTIDE SEQUENCE [LARGE SCALE GENOMIC DNA]</scope>
    <source>
        <strain evidence="3">cv. Huhao1</strain>
        <tissue evidence="2">Leaf</tissue>
    </source>
</reference>
<feature type="compositionally biased region" description="Polar residues" evidence="1">
    <location>
        <begin position="45"/>
        <end position="62"/>
    </location>
</feature>